<keyword evidence="2" id="KW-0479">Metal-binding</keyword>
<evidence type="ECO:0000256" key="3">
    <source>
        <dbReference type="ARBA" id="ARBA00022801"/>
    </source>
</evidence>
<dbReference type="Gene3D" id="3.30.1120.10">
    <property type="match status" value="1"/>
</dbReference>
<keyword evidence="9" id="KW-1185">Reference proteome</keyword>
<dbReference type="RefSeq" id="WP_338687700.1">
    <property type="nucleotide sequence ID" value="NZ_AP024702.1"/>
</dbReference>
<feature type="signal peptide" evidence="6">
    <location>
        <begin position="1"/>
        <end position="17"/>
    </location>
</feature>
<evidence type="ECO:0000313" key="8">
    <source>
        <dbReference type="EMBL" id="BCX46258.1"/>
    </source>
</evidence>
<evidence type="ECO:0000256" key="1">
    <source>
        <dbReference type="ARBA" id="ARBA00008779"/>
    </source>
</evidence>
<dbReference type="Proteomes" id="UP001374893">
    <property type="component" value="Chromosome"/>
</dbReference>
<dbReference type="EMBL" id="AP024702">
    <property type="protein sequence ID" value="BCX46258.1"/>
    <property type="molecule type" value="Genomic_DNA"/>
</dbReference>
<accession>A0ABM7RGP2</accession>
<dbReference type="PROSITE" id="PS00149">
    <property type="entry name" value="SULFATASE_2"/>
    <property type="match status" value="1"/>
</dbReference>
<feature type="domain" description="Sulfatase N-terminal" evidence="7">
    <location>
        <begin position="20"/>
        <end position="317"/>
    </location>
</feature>
<dbReference type="InterPro" id="IPR050738">
    <property type="entry name" value="Sulfatase"/>
</dbReference>
<dbReference type="PROSITE" id="PS00523">
    <property type="entry name" value="SULFATASE_1"/>
    <property type="match status" value="1"/>
</dbReference>
<sequence length="462" mass="50608">MFSRLIALALLAAPALAEKPNVILIMADDLGYRDLSCYGHPSIKTPVIDGLAKEGIRLTNFHSGASVCTPSRMALMTGAYPVRLGWTQGVMGYKMGFNDGMNPEALTIAEIFRSEGYATGISGKWHLGNEPATRPHGQGFDETYYISHSNNQTKKLMSADEVLEDPFENRLLTEKFTDAAIRFVREHAESPFFLYLPYSAPHFPVEPHPEWKGKSSFGKYGDVVEEMDHRIGELLAVLEELKIDQRTIVVFTSDNGPQKGEQSTAFPFRGAKWSALEGGTRVPFVMRWPGVVKEGGESDALVSAIDMLPTLCAACGIDWKSKSSGKPVIDGVDVRATLRGSDGKHPRNELLHWQGMSPEPRALVVGDWKLFFDSFDAVSGMGTSLGTKEQLEKAAAYAEGLGKEGENPPMLFQLDEDPGEVVDRSSDEPAKVSEIEKRAEELSSELKSAAVLEVVKGKPGRK</sequence>
<dbReference type="InterPro" id="IPR017850">
    <property type="entry name" value="Alkaline_phosphatase_core_sf"/>
</dbReference>
<feature type="compositionally biased region" description="Basic and acidic residues" evidence="5">
    <location>
        <begin position="421"/>
        <end position="432"/>
    </location>
</feature>
<dbReference type="Gene3D" id="3.40.720.10">
    <property type="entry name" value="Alkaline Phosphatase, subunit A"/>
    <property type="match status" value="1"/>
</dbReference>
<reference evidence="8 9" key="1">
    <citation type="submission" date="2021-06" db="EMBL/GenBank/DDBJ databases">
        <title>Complete genome of Haloferula helveola possessing various polysaccharide degrading enzymes.</title>
        <authorList>
            <person name="Takami H."/>
            <person name="Huang C."/>
            <person name="Hamasaki K."/>
        </authorList>
    </citation>
    <scope>NUCLEOTIDE SEQUENCE [LARGE SCALE GENOMIC DNA]</scope>
    <source>
        <strain evidence="8 9">CN-1</strain>
    </source>
</reference>
<evidence type="ECO:0000259" key="7">
    <source>
        <dbReference type="Pfam" id="PF00884"/>
    </source>
</evidence>
<protein>
    <submittedName>
        <fullName evidence="8">Arylsulfatase</fullName>
    </submittedName>
</protein>
<dbReference type="SUPFAM" id="SSF53649">
    <property type="entry name" value="Alkaline phosphatase-like"/>
    <property type="match status" value="1"/>
</dbReference>
<comment type="similarity">
    <text evidence="1">Belongs to the sulfatase family.</text>
</comment>
<dbReference type="InterPro" id="IPR024607">
    <property type="entry name" value="Sulfatase_CS"/>
</dbReference>
<gene>
    <name evidence="8" type="primary">arsA_1</name>
    <name evidence="8" type="ORF">HAHE_01660</name>
</gene>
<evidence type="ECO:0000256" key="5">
    <source>
        <dbReference type="SAM" id="MobiDB-lite"/>
    </source>
</evidence>
<feature type="region of interest" description="Disordered" evidence="5">
    <location>
        <begin position="405"/>
        <end position="432"/>
    </location>
</feature>
<keyword evidence="3" id="KW-0378">Hydrolase</keyword>
<evidence type="ECO:0000256" key="2">
    <source>
        <dbReference type="ARBA" id="ARBA00022723"/>
    </source>
</evidence>
<dbReference type="PANTHER" id="PTHR42693:SF33">
    <property type="entry name" value="ARYLSULFATASE"/>
    <property type="match status" value="1"/>
</dbReference>
<proteinExistence type="inferred from homology"/>
<keyword evidence="4" id="KW-0106">Calcium</keyword>
<dbReference type="InterPro" id="IPR000917">
    <property type="entry name" value="Sulfatase_N"/>
</dbReference>
<feature type="chain" id="PRO_5047083968" evidence="6">
    <location>
        <begin position="18"/>
        <end position="462"/>
    </location>
</feature>
<keyword evidence="6" id="KW-0732">Signal</keyword>
<dbReference type="Pfam" id="PF00884">
    <property type="entry name" value="Sulfatase"/>
    <property type="match status" value="1"/>
</dbReference>
<dbReference type="PANTHER" id="PTHR42693">
    <property type="entry name" value="ARYLSULFATASE FAMILY MEMBER"/>
    <property type="match status" value="1"/>
</dbReference>
<evidence type="ECO:0000256" key="6">
    <source>
        <dbReference type="SAM" id="SignalP"/>
    </source>
</evidence>
<evidence type="ECO:0000256" key="4">
    <source>
        <dbReference type="ARBA" id="ARBA00022837"/>
    </source>
</evidence>
<organism evidence="8 9">
    <name type="scientific">Haloferula helveola</name>
    <dbReference type="NCBI Taxonomy" id="490095"/>
    <lineage>
        <taxon>Bacteria</taxon>
        <taxon>Pseudomonadati</taxon>
        <taxon>Verrucomicrobiota</taxon>
        <taxon>Verrucomicrobiia</taxon>
        <taxon>Verrucomicrobiales</taxon>
        <taxon>Verrucomicrobiaceae</taxon>
        <taxon>Haloferula</taxon>
    </lineage>
</organism>
<name>A0ABM7RGP2_9BACT</name>
<evidence type="ECO:0000313" key="9">
    <source>
        <dbReference type="Proteomes" id="UP001374893"/>
    </source>
</evidence>